<evidence type="ECO:0000313" key="3">
    <source>
        <dbReference type="Proteomes" id="UP000001072"/>
    </source>
</evidence>
<protein>
    <submittedName>
        <fullName evidence="2">Uncharacterized protein</fullName>
    </submittedName>
</protein>
<name>F4R701_MELLP</name>
<evidence type="ECO:0000313" key="2">
    <source>
        <dbReference type="EMBL" id="EGG11959.1"/>
    </source>
</evidence>
<feature type="compositionally biased region" description="Polar residues" evidence="1">
    <location>
        <begin position="640"/>
        <end position="653"/>
    </location>
</feature>
<dbReference type="VEuPathDB" id="FungiDB:MELLADRAFT_101794"/>
<keyword evidence="3" id="KW-1185">Reference proteome</keyword>
<dbReference type="Proteomes" id="UP000001072">
    <property type="component" value="Unassembled WGS sequence"/>
</dbReference>
<feature type="compositionally biased region" description="Polar residues" evidence="1">
    <location>
        <begin position="17"/>
        <end position="32"/>
    </location>
</feature>
<dbReference type="EMBL" id="GL883091">
    <property type="protein sequence ID" value="EGG11959.1"/>
    <property type="molecule type" value="Genomic_DNA"/>
</dbReference>
<reference evidence="3" key="1">
    <citation type="journal article" date="2011" name="Proc. Natl. Acad. Sci. U.S.A.">
        <title>Obligate biotrophy features unraveled by the genomic analysis of rust fungi.</title>
        <authorList>
            <person name="Duplessis S."/>
            <person name="Cuomo C.A."/>
            <person name="Lin Y.-C."/>
            <person name="Aerts A."/>
            <person name="Tisserant E."/>
            <person name="Veneault-Fourrey C."/>
            <person name="Joly D.L."/>
            <person name="Hacquard S."/>
            <person name="Amselem J."/>
            <person name="Cantarel B.L."/>
            <person name="Chiu R."/>
            <person name="Coutinho P.M."/>
            <person name="Feau N."/>
            <person name="Field M."/>
            <person name="Frey P."/>
            <person name="Gelhaye E."/>
            <person name="Goldberg J."/>
            <person name="Grabherr M.G."/>
            <person name="Kodira C.D."/>
            <person name="Kohler A."/>
            <person name="Kuees U."/>
            <person name="Lindquist E.A."/>
            <person name="Lucas S.M."/>
            <person name="Mago R."/>
            <person name="Mauceli E."/>
            <person name="Morin E."/>
            <person name="Murat C."/>
            <person name="Pangilinan J.L."/>
            <person name="Park R."/>
            <person name="Pearson M."/>
            <person name="Quesneville H."/>
            <person name="Rouhier N."/>
            <person name="Sakthikumar S."/>
            <person name="Salamov A.A."/>
            <person name="Schmutz J."/>
            <person name="Selles B."/>
            <person name="Shapiro H."/>
            <person name="Tanguay P."/>
            <person name="Tuskan G.A."/>
            <person name="Henrissat B."/>
            <person name="Van de Peer Y."/>
            <person name="Rouze P."/>
            <person name="Ellis J.G."/>
            <person name="Dodds P.N."/>
            <person name="Schein J.E."/>
            <person name="Zhong S."/>
            <person name="Hamelin R.C."/>
            <person name="Grigoriev I.V."/>
            <person name="Szabo L.J."/>
            <person name="Martin F."/>
        </authorList>
    </citation>
    <scope>NUCLEOTIDE SEQUENCE [LARGE SCALE GENOMIC DNA]</scope>
    <source>
        <strain evidence="3">98AG31 / pathotype 3-4-7</strain>
    </source>
</reference>
<dbReference type="AlphaFoldDB" id="F4R701"/>
<feature type="compositionally biased region" description="Polar residues" evidence="1">
    <location>
        <begin position="175"/>
        <end position="186"/>
    </location>
</feature>
<dbReference type="HOGENOM" id="CLU_385908_0_0_1"/>
<dbReference type="RefSeq" id="XP_007404334.1">
    <property type="nucleotide sequence ID" value="XM_007404272.1"/>
</dbReference>
<dbReference type="GeneID" id="18921484"/>
<feature type="compositionally biased region" description="Basic and acidic residues" evidence="1">
    <location>
        <begin position="463"/>
        <end position="473"/>
    </location>
</feature>
<feature type="region of interest" description="Disordered" evidence="1">
    <location>
        <begin position="463"/>
        <end position="507"/>
    </location>
</feature>
<dbReference type="OrthoDB" id="2507607at2759"/>
<evidence type="ECO:0000256" key="1">
    <source>
        <dbReference type="SAM" id="MobiDB-lite"/>
    </source>
</evidence>
<feature type="region of interest" description="Disordered" evidence="1">
    <location>
        <begin position="630"/>
        <end position="656"/>
    </location>
</feature>
<feature type="region of interest" description="Disordered" evidence="1">
    <location>
        <begin position="89"/>
        <end position="210"/>
    </location>
</feature>
<proteinExistence type="predicted"/>
<feature type="compositionally biased region" description="Polar residues" evidence="1">
    <location>
        <begin position="323"/>
        <end position="335"/>
    </location>
</feature>
<sequence>MDMDMSTEDRQTATDHLLSTNANPETNVDVNQNSFPIDSSILDPALDFAMPAPNPSDSDTTTPNFLSSASNAFLAAINRFTVAIAPKSDGGTPHAMASDIPVPSQLKANSNPDEDAPHEEDEGSSDVDPRFADAASQNQPGQSLSSLFAQASAPSEGSMTPISEARMVTNGIRARTSSATPSNKEPSSNRRKRGSSERITPRKPSVRIKPPEQLAAEALIEQQNPNATKNQLRSLKLRALHAGRIAERELGMSEEEKTRRLRLREYVRHKREEERAEKAKAPTLTSGDGPKTETKDKPANFPVDANLVAQSRDPKLFAVPATSRPTGTETRSSVGPSKPAAVPIPEWQDPALSTPQRNLVLHMGPPASAPTTSQADSSKRKRASLDNPTGSEPRRKYYSRVKTPEQSSIEAQIERDHPNATKNQLKSLKLRALHAGRIAERERDMPEKEKARRLKLREYMRRRREDERGEARLEPLTPQQVIPPPRTATQARPRSQLQPRPEPSNLRSTELNAADHSAAFSIMELTNTFQHQFQQPQQTPSIQTNHNLHLHPLFQMPGASTPSTQLAPQYDPTIDQNYALPNVWSDLQQHRPSISTSTHGETSNNGLIADDLVESALHAALQEACKAHNPADDDRMQFDQGESSSGVNGSTGNPDRVAAMEQERIRIAEEEILGVERARIADAEMALIAAAAAEVEKAHLFGNESLPPIIKNEESG</sequence>
<feature type="region of interest" description="Disordered" evidence="1">
    <location>
        <begin position="1"/>
        <end position="32"/>
    </location>
</feature>
<feature type="compositionally biased region" description="Low complexity" evidence="1">
    <location>
        <begin position="142"/>
        <end position="155"/>
    </location>
</feature>
<feature type="compositionally biased region" description="Acidic residues" evidence="1">
    <location>
        <begin position="112"/>
        <end position="125"/>
    </location>
</feature>
<gene>
    <name evidence="2" type="ORF">MELLADRAFT_101794</name>
</gene>
<feature type="compositionally biased region" description="Basic and acidic residues" evidence="1">
    <location>
        <begin position="270"/>
        <end position="280"/>
    </location>
</feature>
<feature type="region of interest" description="Disordered" evidence="1">
    <location>
        <begin position="270"/>
        <end position="426"/>
    </location>
</feature>
<dbReference type="KEGG" id="mlr:MELLADRAFT_101794"/>
<dbReference type="InParanoid" id="F4R701"/>
<accession>F4R701</accession>
<organism evidence="3">
    <name type="scientific">Melampsora larici-populina (strain 98AG31 / pathotype 3-4-7)</name>
    <name type="common">Poplar leaf rust fungus</name>
    <dbReference type="NCBI Taxonomy" id="747676"/>
    <lineage>
        <taxon>Eukaryota</taxon>
        <taxon>Fungi</taxon>
        <taxon>Dikarya</taxon>
        <taxon>Basidiomycota</taxon>
        <taxon>Pucciniomycotina</taxon>
        <taxon>Pucciniomycetes</taxon>
        <taxon>Pucciniales</taxon>
        <taxon>Melampsoraceae</taxon>
        <taxon>Melampsora</taxon>
    </lineage>
</organism>